<evidence type="ECO:0000256" key="3">
    <source>
        <dbReference type="ARBA" id="ARBA00022676"/>
    </source>
</evidence>
<evidence type="ECO:0000256" key="5">
    <source>
        <dbReference type="ARBA" id="ARBA00046299"/>
    </source>
</evidence>
<comment type="subcellular location">
    <subcellularLocation>
        <location evidence="5">Plastid</location>
        <location evidence="5">Chloroplast membrane</location>
    </subcellularLocation>
</comment>
<dbReference type="SUPFAM" id="SSF53756">
    <property type="entry name" value="UDP-Glycosyltransferase/glycogen phosphorylase"/>
    <property type="match status" value="1"/>
</dbReference>
<dbReference type="InterPro" id="IPR007235">
    <property type="entry name" value="Glyco_trans_28_C"/>
</dbReference>
<dbReference type="SFLD" id="SFLDS00019">
    <property type="entry name" value="Glutathione_Transferase_(cytos"/>
    <property type="match status" value="1"/>
</dbReference>
<dbReference type="SUPFAM" id="SSF47616">
    <property type="entry name" value="GST C-terminal domain-like"/>
    <property type="match status" value="1"/>
</dbReference>
<comment type="similarity">
    <text evidence="1">Belongs to the glycosyltransferase 28 family.</text>
</comment>
<dbReference type="STRING" id="145388.A0A0D2MNB7"/>
<dbReference type="InterPro" id="IPR036249">
    <property type="entry name" value="Thioredoxin-like_sf"/>
</dbReference>
<dbReference type="SFLD" id="SFLDG00358">
    <property type="entry name" value="Main_(cytGST)"/>
    <property type="match status" value="1"/>
</dbReference>
<dbReference type="OrthoDB" id="200404at2759"/>
<dbReference type="Gene3D" id="3.40.30.10">
    <property type="entry name" value="Glutaredoxin"/>
    <property type="match status" value="1"/>
</dbReference>
<dbReference type="GO" id="GO:0009247">
    <property type="term" value="P:glycolipid biosynthetic process"/>
    <property type="evidence" value="ECO:0007669"/>
    <property type="project" value="InterPro"/>
</dbReference>
<dbReference type="PANTHER" id="PTHR43025">
    <property type="entry name" value="MONOGALACTOSYLDIACYLGLYCEROL SYNTHASE"/>
    <property type="match status" value="1"/>
</dbReference>
<dbReference type="Gene3D" id="1.20.1050.10">
    <property type="match status" value="1"/>
</dbReference>
<dbReference type="GO" id="GO:0031969">
    <property type="term" value="C:chloroplast membrane"/>
    <property type="evidence" value="ECO:0007669"/>
    <property type="project" value="UniProtKB-SubCell"/>
</dbReference>
<dbReference type="InterPro" id="IPR040079">
    <property type="entry name" value="Glutathione_S-Trfase"/>
</dbReference>
<sequence length="580" mass="63027">MQAKQHKSPEYLKLHPFGQVPVLDDDGFTVFESGAILLYLAAKYAKLDTAATGKAAQWTVFANSTLTDVFFGIEKNKRDSVMNALDGILAKQPYLEGDEFTLGDVAVGSYLLYLTVFFPDMFPIKQQNVWAYMQWCGPAKADLLRLFPFPGRRRKGPPKGGQKTVLIMMSNTGGGHKASAEALQQAFREEYGDQYKIIIVDMWKEHTPAPFNTLCDSYSFLVRHSILWRLTYNMMQPRPLHRSYFAAVNAAVSRQLSAAFDAYDPDLVVSVHPLMQHIPVRVLASRARARGEAPPPFATVVTDFTTCHNTWFYPAVTRCFVPTAFCRSLALENGVPADKITVHGLPIRPIFSKRLPAKATLRRKLGLVNDAPAILLVGGGEGMGKLEATVRELDARLQGSAQVAVICGRNKKLLNTLRSTVWPGGSHVVAVGFVDNVHEWMAAVDTIITKAGPGTIAEALISGLPILLNGNVPCQEEGNIPYVVENGVGAFETDPVRIADIMATWLGPSPEARAEFAAMAKRSKALGRPRAVYNIARDLAGLVESAKELAVEVAAAAAAPARRACCSGGAAKQQPLVAPA</sequence>
<name>A0A0D2MNB7_9CHLO</name>
<dbReference type="PANTHER" id="PTHR43025:SF3">
    <property type="entry name" value="MONOGALACTOSYLDIACYLGLYCEROL SYNTHASE 1, CHLOROPLASTIC"/>
    <property type="match status" value="1"/>
</dbReference>
<dbReference type="EMBL" id="KK100710">
    <property type="protein sequence ID" value="KIZ04185.1"/>
    <property type="molecule type" value="Genomic_DNA"/>
</dbReference>
<dbReference type="Proteomes" id="UP000054498">
    <property type="component" value="Unassembled WGS sequence"/>
</dbReference>
<keyword evidence="4 7" id="KW-0808">Transferase</keyword>
<evidence type="ECO:0000256" key="2">
    <source>
        <dbReference type="ARBA" id="ARBA00012615"/>
    </source>
</evidence>
<dbReference type="EC" id="2.4.1.46" evidence="2"/>
<evidence type="ECO:0000256" key="1">
    <source>
        <dbReference type="ARBA" id="ARBA00006962"/>
    </source>
</evidence>
<dbReference type="AlphaFoldDB" id="A0A0D2MNB7"/>
<dbReference type="GO" id="GO:0046509">
    <property type="term" value="F:1,2-diacylglycerol 3-beta-galactosyltransferase activity"/>
    <property type="evidence" value="ECO:0007669"/>
    <property type="project" value="UniProtKB-EC"/>
</dbReference>
<evidence type="ECO:0000313" key="7">
    <source>
        <dbReference type="EMBL" id="KIZ04185.1"/>
    </source>
</evidence>
<protein>
    <recommendedName>
        <fullName evidence="2">monogalactosyldiacylglycerol synthase</fullName>
        <ecNumber evidence="2">2.4.1.46</ecNumber>
    </recommendedName>
</protein>
<organism evidence="7 8">
    <name type="scientific">Monoraphidium neglectum</name>
    <dbReference type="NCBI Taxonomy" id="145388"/>
    <lineage>
        <taxon>Eukaryota</taxon>
        <taxon>Viridiplantae</taxon>
        <taxon>Chlorophyta</taxon>
        <taxon>core chlorophytes</taxon>
        <taxon>Chlorophyceae</taxon>
        <taxon>CS clade</taxon>
        <taxon>Sphaeropleales</taxon>
        <taxon>Selenastraceae</taxon>
        <taxon>Monoraphidium</taxon>
    </lineage>
</organism>
<proteinExistence type="inferred from homology"/>
<dbReference type="SUPFAM" id="SSF52833">
    <property type="entry name" value="Thioredoxin-like"/>
    <property type="match status" value="1"/>
</dbReference>
<dbReference type="Pfam" id="PF04101">
    <property type="entry name" value="Glyco_tran_28_C"/>
    <property type="match status" value="1"/>
</dbReference>
<dbReference type="CDD" id="cd03046">
    <property type="entry name" value="GST_N_GTT1_like"/>
    <property type="match status" value="1"/>
</dbReference>
<keyword evidence="3 7" id="KW-0328">Glycosyltransferase</keyword>
<evidence type="ECO:0000259" key="6">
    <source>
        <dbReference type="PROSITE" id="PS50404"/>
    </source>
</evidence>
<gene>
    <name evidence="7" type="ORF">MNEG_3776</name>
</gene>
<reference evidence="7 8" key="1">
    <citation type="journal article" date="2013" name="BMC Genomics">
        <title>Reconstruction of the lipid metabolism for the microalga Monoraphidium neglectum from its genome sequence reveals characteristics suitable for biofuel production.</title>
        <authorList>
            <person name="Bogen C."/>
            <person name="Al-Dilaimi A."/>
            <person name="Albersmeier A."/>
            <person name="Wichmann J."/>
            <person name="Grundmann M."/>
            <person name="Rupp O."/>
            <person name="Lauersen K.J."/>
            <person name="Blifernez-Klassen O."/>
            <person name="Kalinowski J."/>
            <person name="Goesmann A."/>
            <person name="Mussgnug J.H."/>
            <person name="Kruse O."/>
        </authorList>
    </citation>
    <scope>NUCLEOTIDE SEQUENCE [LARGE SCALE GENOMIC DNA]</scope>
    <source>
        <strain evidence="7 8">SAG 48.87</strain>
    </source>
</reference>
<dbReference type="Gene3D" id="3.40.50.2000">
    <property type="entry name" value="Glycogen Phosphorylase B"/>
    <property type="match status" value="1"/>
</dbReference>
<dbReference type="InterPro" id="IPR050519">
    <property type="entry name" value="Glycosyltransf_28_UgtP"/>
</dbReference>
<dbReference type="Pfam" id="PF02798">
    <property type="entry name" value="GST_N"/>
    <property type="match status" value="1"/>
</dbReference>
<dbReference type="Pfam" id="PF06925">
    <property type="entry name" value="MGDG_synth"/>
    <property type="match status" value="1"/>
</dbReference>
<dbReference type="InterPro" id="IPR004045">
    <property type="entry name" value="Glutathione_S-Trfase_N"/>
</dbReference>
<dbReference type="KEGG" id="mng:MNEG_3776"/>
<keyword evidence="8" id="KW-1185">Reference proteome</keyword>
<feature type="domain" description="GST N-terminal" evidence="6">
    <location>
        <begin position="1"/>
        <end position="48"/>
    </location>
</feature>
<dbReference type="RefSeq" id="XP_013903204.1">
    <property type="nucleotide sequence ID" value="XM_014047750.1"/>
</dbReference>
<accession>A0A0D2MNB7</accession>
<dbReference type="InterPro" id="IPR036282">
    <property type="entry name" value="Glutathione-S-Trfase_C_sf"/>
</dbReference>
<evidence type="ECO:0000256" key="4">
    <source>
        <dbReference type="ARBA" id="ARBA00022679"/>
    </source>
</evidence>
<dbReference type="PROSITE" id="PS50404">
    <property type="entry name" value="GST_NTER"/>
    <property type="match status" value="1"/>
</dbReference>
<dbReference type="GeneID" id="25736654"/>
<dbReference type="InterPro" id="IPR009695">
    <property type="entry name" value="Diacylglyc_glucosyltr_N"/>
</dbReference>
<evidence type="ECO:0000313" key="8">
    <source>
        <dbReference type="Proteomes" id="UP000054498"/>
    </source>
</evidence>